<dbReference type="PANTHER" id="PTHR21704:SF18">
    <property type="entry name" value="NIPPED-B-LIKE PROTEIN"/>
    <property type="match status" value="1"/>
</dbReference>
<dbReference type="GO" id="GO:0010468">
    <property type="term" value="P:regulation of gene expression"/>
    <property type="evidence" value="ECO:0007669"/>
    <property type="project" value="InterPro"/>
</dbReference>
<comment type="caution">
    <text evidence="4">The sequence shown here is derived from an EMBL/GenBank/DDBJ whole genome shotgun (WGS) entry which is preliminary data.</text>
</comment>
<reference evidence="4 5" key="1">
    <citation type="journal article" date="2018" name="G3 (Bethesda)">
        <title>Phylogenetic and Phylogenomic Definition of Rhizopus Species.</title>
        <authorList>
            <person name="Gryganskyi A.P."/>
            <person name="Golan J."/>
            <person name="Dolatabadi S."/>
            <person name="Mondo S."/>
            <person name="Robb S."/>
            <person name="Idnurm A."/>
            <person name="Muszewska A."/>
            <person name="Steczkiewicz K."/>
            <person name="Masonjones S."/>
            <person name="Liao H.L."/>
            <person name="Gajdeczka M.T."/>
            <person name="Anike F."/>
            <person name="Vuek A."/>
            <person name="Anishchenko I.M."/>
            <person name="Voigt K."/>
            <person name="de Hoog G.S."/>
            <person name="Smith M.E."/>
            <person name="Heitman J."/>
            <person name="Vilgalys R."/>
            <person name="Stajich J.E."/>
        </authorList>
    </citation>
    <scope>NUCLEOTIDE SEQUENCE [LARGE SCALE GENOMIC DNA]</scope>
    <source>
        <strain evidence="4 5">LSU 92-RS-03</strain>
    </source>
</reference>
<dbReference type="Proteomes" id="UP000253551">
    <property type="component" value="Unassembled WGS sequence"/>
</dbReference>
<dbReference type="GO" id="GO:1990414">
    <property type="term" value="P:replication-born double-strand break repair via sister chromatid exchange"/>
    <property type="evidence" value="ECO:0007669"/>
    <property type="project" value="TreeGrafter"/>
</dbReference>
<dbReference type="GO" id="GO:0003682">
    <property type="term" value="F:chromatin binding"/>
    <property type="evidence" value="ECO:0007669"/>
    <property type="project" value="TreeGrafter"/>
</dbReference>
<gene>
    <name evidence="4" type="primary">SCC2_1</name>
    <name evidence="4" type="ORF">CU098_000419</name>
</gene>
<dbReference type="EMBL" id="PJQM01001523">
    <property type="protein sequence ID" value="RCI02117.1"/>
    <property type="molecule type" value="Genomic_DNA"/>
</dbReference>
<dbReference type="GO" id="GO:0090694">
    <property type="term" value="C:Scc2-Scc4 cohesin loading complex"/>
    <property type="evidence" value="ECO:0007669"/>
    <property type="project" value="TreeGrafter"/>
</dbReference>
<name>A0A367KIW9_RHIST</name>
<dbReference type="GO" id="GO:0140588">
    <property type="term" value="P:chromatin looping"/>
    <property type="evidence" value="ECO:0007669"/>
    <property type="project" value="InterPro"/>
</dbReference>
<dbReference type="Pfam" id="PF12830">
    <property type="entry name" value="Nipped-B_C"/>
    <property type="match status" value="1"/>
</dbReference>
<evidence type="ECO:0000313" key="5">
    <source>
        <dbReference type="Proteomes" id="UP000253551"/>
    </source>
</evidence>
<evidence type="ECO:0000256" key="1">
    <source>
        <dbReference type="RuleBase" id="RU364107"/>
    </source>
</evidence>
<proteinExistence type="inferred from homology"/>
<feature type="region of interest" description="Disordered" evidence="2">
    <location>
        <begin position="160"/>
        <end position="191"/>
    </location>
</feature>
<protein>
    <recommendedName>
        <fullName evidence="1">Sister chromatid cohesion protein</fullName>
    </recommendedName>
</protein>
<dbReference type="InterPro" id="IPR016024">
    <property type="entry name" value="ARM-type_fold"/>
</dbReference>
<feature type="domain" description="Sister chromatid cohesion C-terminal" evidence="3">
    <location>
        <begin position="1399"/>
        <end position="1587"/>
    </location>
</feature>
<keyword evidence="1" id="KW-0539">Nucleus</keyword>
<evidence type="ECO:0000259" key="3">
    <source>
        <dbReference type="Pfam" id="PF12830"/>
    </source>
</evidence>
<feature type="compositionally biased region" description="Polar residues" evidence="2">
    <location>
        <begin position="176"/>
        <end position="190"/>
    </location>
</feature>
<dbReference type="SUPFAM" id="SSF48371">
    <property type="entry name" value="ARM repeat"/>
    <property type="match status" value="1"/>
</dbReference>
<keyword evidence="5" id="KW-1185">Reference proteome</keyword>
<dbReference type="GO" id="GO:0034087">
    <property type="term" value="P:establishment of mitotic sister chromatid cohesion"/>
    <property type="evidence" value="ECO:0007669"/>
    <property type="project" value="TreeGrafter"/>
</dbReference>
<keyword evidence="1" id="KW-0131">Cell cycle</keyword>
<dbReference type="InterPro" id="IPR033031">
    <property type="entry name" value="Scc2/Nipped-B"/>
</dbReference>
<dbReference type="CDD" id="cd23958">
    <property type="entry name" value="SCC2"/>
    <property type="match status" value="1"/>
</dbReference>
<dbReference type="PANTHER" id="PTHR21704">
    <property type="entry name" value="NIPPED-B-LIKE PROTEIN DELANGIN SCC2-RELATED"/>
    <property type="match status" value="1"/>
</dbReference>
<dbReference type="InterPro" id="IPR024986">
    <property type="entry name" value="Nipped-B_C"/>
</dbReference>
<comment type="subcellular location">
    <subcellularLocation>
        <location evidence="1">Nucleus</location>
    </subcellularLocation>
</comment>
<keyword evidence="1" id="KW-0677">Repeat</keyword>
<sequence>MKSLSTVDSDEEEHFEPIKRTRKLKRIIQDSSSSGEDEDDIPLIQRKAAQKKLVVPETPPAKKVKLSSQEQFESPKSIFKLNAKTRNQSNNIYGLLSKSRMHNNSIDKQPSKPPPKANIEKPIQKDIQATEKPVSNNPIPPPFSNVFKASMAPPLNGFKTPISPSPNEFKAPTPPSSNEFKASMAPSPSNGLKVPMIPSTPSNDMNMGFTETQKNELITNRLSHYITCICQDLDQYNQTKKRQADSFLTFSDDDLPMLDISVMQKFTTMISHTVRHNQTLDGIDMNKFGKIIKLMENTVIASTEIDAIEYYAKNTTQDRKALCMLTTISDAFEACCMIFEIVTTCKLDKKFISHNLITNCLHFIKNQLDYTIYPLLDLNDAQDESMSLTPNALVFLKLVQSSPQDKRLLSTFIPSMIRFFRRAYSLITMQDLDDDVLVIVAYISMGPFFHDTSDPQSILLQIRQDENKFNPYEQLKFYALDMLKHIFSKYPKHRRWIFEEILTSLGSLTVMDGTRKYRLRDNRTIHVISALFMQLVQCSASISDISSHKNWYKKFNIKYQKMLKNNDTDQLKMLDDKLIRRASVTWRQSTEAATNSASFFLEFLMSKCKSKKSDTYSLQEYRLILEQTLQDIMTVLNDPDWPVAELIVRVFSRILISLLEGTSSDQYLKSLAVEWLGIIASKIKTGYKKLSGDYTSYTPEWLFDLNEKLPFQITMEIDIGSIFLLDQCRKKLLDHVIAERASQNVISFYLCNWGFIESVVWTKANKGWEIEEKRKLPQNIEEKDDTLMNTTPVKEDEAIELKWPRETAMLLEDTCKYYWLSCLGMEHPFPKSQPQHEFPEMARSDYALLTELLASRQTLYTSYKFILSEILACLEKDAVVYRTKALKAIGKIAVEVPEILEDKRISKVVVQRVHDTSPSVRDAAIDVLAKYLHRSSTVPDQLYQVISSRIMDTAINVRKRVVKLLSGLYFKFTDPEVKMNIASKLIQRIGDNEVTISQLALKVTQDILFVPFKEIEKDGNDYFGYSFANSPKQRKHKINELTHIIIGAVAKLDPSIAGQNAALSQITMDEADEKASVWYNKVFQWIVDSLFERMILLDEQDKMTEFNHSLITVYSFTKSCPNLLRESHVSMLQPYLSVSENADWTRARYVLTIYRDALPLMKHHNPDFIQSIERVLMRLLGCCPLGLIPSGISCLCVIVDKISHRYNILIKMLGSCITKLNQVRQLITEGQTEDSRIFGGILKMLMICGLLCQNFEFDKKREQYPQEMEALNMVYRGDIGILVFDLLRFFTSEYMDELSNDGISMRMTALQGLGYFYASHPTFMISDESTRLMDKIFNEGTTKIKTQLMMVFQEFLMAEEKRIGKREQEAGSSLFTKDIDVDTLLGNTEEYAELGVNGSLMQRYLRKILDCALAGLDELRYAAFEVVSAIVHQGLANPVFCMSAIVAAETSPDAILRNKAYYLHRYAHDKYGTLLYIQMNEYLMASFQYQQMLAQDQQVVVCGYSHRGGDAKVDSVLGLTFSILKDKKKLKFDFLAALIKPFDFDLKKTADEDIDIGYMKYLGENLVAMDLATADEVLYIVYLMDRILITLGADLLSYVHFLQKQDILVPVSEEDNDEPVTDIDFMVASKLSVVMCILLYVKTLLIEVYDIPDE</sequence>
<comment type="similarity">
    <text evidence="1">Belongs to the SCC2/Nipped-B family.</text>
</comment>
<evidence type="ECO:0000313" key="4">
    <source>
        <dbReference type="EMBL" id="RCI02117.1"/>
    </source>
</evidence>
<dbReference type="Gene3D" id="1.25.10.10">
    <property type="entry name" value="Leucine-rich Repeat Variant"/>
    <property type="match status" value="1"/>
</dbReference>
<dbReference type="GO" id="GO:0061775">
    <property type="term" value="F:cohesin loader activity"/>
    <property type="evidence" value="ECO:0007669"/>
    <property type="project" value="InterPro"/>
</dbReference>
<dbReference type="Pfam" id="PF20168">
    <property type="entry name" value="PDS5"/>
    <property type="match status" value="1"/>
</dbReference>
<accession>A0A367KIW9</accession>
<dbReference type="InterPro" id="IPR011989">
    <property type="entry name" value="ARM-like"/>
</dbReference>
<organism evidence="4 5">
    <name type="scientific">Rhizopus stolonifer</name>
    <name type="common">Rhizopus nigricans</name>
    <dbReference type="NCBI Taxonomy" id="4846"/>
    <lineage>
        <taxon>Eukaryota</taxon>
        <taxon>Fungi</taxon>
        <taxon>Fungi incertae sedis</taxon>
        <taxon>Mucoromycota</taxon>
        <taxon>Mucoromycotina</taxon>
        <taxon>Mucoromycetes</taxon>
        <taxon>Mucorales</taxon>
        <taxon>Mucorineae</taxon>
        <taxon>Rhizopodaceae</taxon>
        <taxon>Rhizopus</taxon>
    </lineage>
</organism>
<dbReference type="OrthoDB" id="418242at2759"/>
<dbReference type="GO" id="GO:0071169">
    <property type="term" value="P:establishment of protein localization to chromatin"/>
    <property type="evidence" value="ECO:0007669"/>
    <property type="project" value="TreeGrafter"/>
</dbReference>
<feature type="region of interest" description="Disordered" evidence="2">
    <location>
        <begin position="51"/>
        <end position="73"/>
    </location>
</feature>
<evidence type="ECO:0000256" key="2">
    <source>
        <dbReference type="SAM" id="MobiDB-lite"/>
    </source>
</evidence>
<dbReference type="STRING" id="4846.A0A367KIW9"/>